<feature type="region of interest" description="Disordered" evidence="1">
    <location>
        <begin position="646"/>
        <end position="676"/>
    </location>
</feature>
<gene>
    <name evidence="3" type="ORF">RCF98_05245</name>
</gene>
<evidence type="ECO:0000313" key="3">
    <source>
        <dbReference type="EMBL" id="WML91743.1"/>
    </source>
</evidence>
<accession>A0ABY9MT88</accession>
<dbReference type="SUPFAM" id="SSF55486">
    <property type="entry name" value="Metalloproteases ('zincins'), catalytic domain"/>
    <property type="match status" value="1"/>
</dbReference>
<evidence type="ECO:0000256" key="1">
    <source>
        <dbReference type="SAM" id="MobiDB-lite"/>
    </source>
</evidence>
<proteinExistence type="predicted"/>
<sequence>MTMNILWTIIPLLFVNSANATETLWQDQKTRSTDDTSNTTPLQNYRLLGLDEAQLQTQLAQAALPNTQARSEQSTLSLPLPDGGFASVTATPSETLAPEIAAEHPDIQTWKVVGTDGKVISGVIDFTPQGFHAMLDMANGDTLFIEPKANDASRDYVSFRKSANREAFNQSGWSCASQHSQSTSQPSFSSTLATNTAARSLAARTGETIRTYRIAIAATAEYTSYQGGQDAAYSAIVTAVNRINQIYERDLAIRLILVSNTNLVFTNATTDPYHNSSSSLMLTENTTTLNSIIGSANYDIGHVLATNNGGLASSSTACGTYKAQGATGLAAPKGDAFIIDYVAHEIGHQLGASHTFNSLIGSCGGSNREKLSAFEPGSGSTIMSYTGLCGSDNLQANSDSMMHSTSIQQIQDYLVNGAGASCAGSISPTNTSPIADAGSNYTIPASTPFTLVGAGLDSDGNTLTYSWEQIDAGSSSNVNVDTTDNALIRAHLPMTTPLRTIPQLSDLIDGVQSAGEALPVNDRALNFRLTVRDGLGGTDYKDMKVTVSNTGSAFAITEPSSTALVAGSAQNVQWTVAGTDLSPINCSAVDIASSTDDGNTFTTLLSKAPNNGSATVTLPNNLGSKTYLRVKCSDNIFFALSATTPAQAKNGGTGSSTTSANASATDSSTSSSSGGGSMPLEWALFAGIYALLRRRKGIQR</sequence>
<feature type="compositionally biased region" description="Low complexity" evidence="1">
    <location>
        <begin position="655"/>
        <end position="672"/>
    </location>
</feature>
<dbReference type="Pfam" id="PF13583">
    <property type="entry name" value="Reprolysin_4"/>
    <property type="match status" value="1"/>
</dbReference>
<name>A0ABY9MT88_9GAMM</name>
<reference evidence="3 4" key="1">
    <citation type="submission" date="2023-08" db="EMBL/GenBank/DDBJ databases">
        <title>New molecular markers tilS and rpoB for phylogenetic and monitoring studies of the genus Thiothrix biodiversity.</title>
        <authorList>
            <person name="Ravin N.V."/>
            <person name="Smolyakov D."/>
            <person name="Markov N.D."/>
            <person name="Beletsky A.V."/>
            <person name="Mardanov A.V."/>
            <person name="Rudenko T.S."/>
            <person name="Grabovich M.Y."/>
        </authorList>
    </citation>
    <scope>NUCLEOTIDE SEQUENCE [LARGE SCALE GENOMIC DNA]</scope>
    <source>
        <strain evidence="3 4">MK1</strain>
    </source>
</reference>
<organism evidence="3 4">
    <name type="scientific">Thiothrix lacustris</name>
    <dbReference type="NCBI Taxonomy" id="525917"/>
    <lineage>
        <taxon>Bacteria</taxon>
        <taxon>Pseudomonadati</taxon>
        <taxon>Pseudomonadota</taxon>
        <taxon>Gammaproteobacteria</taxon>
        <taxon>Thiotrichales</taxon>
        <taxon>Thiotrichaceae</taxon>
        <taxon>Thiothrix</taxon>
    </lineage>
</organism>
<dbReference type="InterPro" id="IPR013783">
    <property type="entry name" value="Ig-like_fold"/>
</dbReference>
<feature type="region of interest" description="Disordered" evidence="1">
    <location>
        <begin position="66"/>
        <end position="90"/>
    </location>
</feature>
<dbReference type="RefSeq" id="WP_308896645.1">
    <property type="nucleotide sequence ID" value="NZ_CP133218.1"/>
</dbReference>
<dbReference type="InterPro" id="IPR024079">
    <property type="entry name" value="MetalloPept_cat_dom_sf"/>
</dbReference>
<protein>
    <submittedName>
        <fullName evidence="3">M12 family metallo-peptidase</fullName>
    </submittedName>
</protein>
<feature type="signal peptide" evidence="2">
    <location>
        <begin position="1"/>
        <end position="20"/>
    </location>
</feature>
<dbReference type="PANTHER" id="PTHR11905">
    <property type="entry name" value="ADAM A DISINTEGRIN AND METALLOPROTEASE DOMAIN"/>
    <property type="match status" value="1"/>
</dbReference>
<dbReference type="Proteomes" id="UP001236657">
    <property type="component" value="Chromosome"/>
</dbReference>
<dbReference type="PANTHER" id="PTHR11905:SF159">
    <property type="entry name" value="ADAM METALLOPROTEASE"/>
    <property type="match status" value="1"/>
</dbReference>
<evidence type="ECO:0000256" key="2">
    <source>
        <dbReference type="SAM" id="SignalP"/>
    </source>
</evidence>
<evidence type="ECO:0000313" key="4">
    <source>
        <dbReference type="Proteomes" id="UP001236657"/>
    </source>
</evidence>
<feature type="chain" id="PRO_5045466557" evidence="2">
    <location>
        <begin position="21"/>
        <end position="700"/>
    </location>
</feature>
<keyword evidence="2" id="KW-0732">Signal</keyword>
<dbReference type="EMBL" id="CP133218">
    <property type="protein sequence ID" value="WML91743.1"/>
    <property type="molecule type" value="Genomic_DNA"/>
</dbReference>
<dbReference type="Gene3D" id="3.40.390.10">
    <property type="entry name" value="Collagenase (Catalytic Domain)"/>
    <property type="match status" value="1"/>
</dbReference>
<dbReference type="Gene3D" id="2.60.40.10">
    <property type="entry name" value="Immunoglobulins"/>
    <property type="match status" value="1"/>
</dbReference>
<keyword evidence="4" id="KW-1185">Reference proteome</keyword>